<dbReference type="RefSeq" id="WP_143031834.1">
    <property type="nucleotide sequence ID" value="NZ_FNRD01000002.1"/>
</dbReference>
<gene>
    <name evidence="2" type="ORF">SAMN05443667_102258</name>
</gene>
<organism evidence="2 3">
    <name type="scientific">Flavobacterium gillisiae</name>
    <dbReference type="NCBI Taxonomy" id="150146"/>
    <lineage>
        <taxon>Bacteria</taxon>
        <taxon>Pseudomonadati</taxon>
        <taxon>Bacteroidota</taxon>
        <taxon>Flavobacteriia</taxon>
        <taxon>Flavobacteriales</taxon>
        <taxon>Flavobacteriaceae</taxon>
        <taxon>Flavobacterium</taxon>
    </lineage>
</organism>
<evidence type="ECO:0000256" key="1">
    <source>
        <dbReference type="SAM" id="Phobius"/>
    </source>
</evidence>
<name>A0A1H3Z4W3_9FLAO</name>
<sequence>METAKLKGQNVIKYVLLIVFLFTSNYMFCQKKITGIYSSLMPHQEHYNYFDFNTNGTFEYHSGASLGDDEFGKGYYQIKNDSLILNYDLTEIKEDSYYKSRRYYNSKDSIQIKFNAYNFNKTPIQNIQIYSYPNYKSTKTDSNGVATLSFKKVERNSKMEIHIDGAFLAKQVIYIDVNTNYIIDVYMSKSVIIGFGHPKAIKNETEKYKILEYQDDIIKLKNNSRVMDLIKQSK</sequence>
<keyword evidence="3" id="KW-1185">Reference proteome</keyword>
<keyword evidence="1" id="KW-0812">Transmembrane</keyword>
<keyword evidence="1" id="KW-0472">Membrane</keyword>
<feature type="transmembrane region" description="Helical" evidence="1">
    <location>
        <begin position="12"/>
        <end position="28"/>
    </location>
</feature>
<evidence type="ECO:0000313" key="2">
    <source>
        <dbReference type="EMBL" id="SEA18707.1"/>
    </source>
</evidence>
<dbReference type="Proteomes" id="UP000198951">
    <property type="component" value="Unassembled WGS sequence"/>
</dbReference>
<dbReference type="OrthoDB" id="825758at2"/>
<evidence type="ECO:0000313" key="3">
    <source>
        <dbReference type="Proteomes" id="UP000198951"/>
    </source>
</evidence>
<proteinExistence type="predicted"/>
<accession>A0A1H3Z4W3</accession>
<dbReference type="AlphaFoldDB" id="A0A1H3Z4W3"/>
<dbReference type="EMBL" id="FNRD01000002">
    <property type="protein sequence ID" value="SEA18707.1"/>
    <property type="molecule type" value="Genomic_DNA"/>
</dbReference>
<protein>
    <submittedName>
        <fullName evidence="2">Uncharacterized protein</fullName>
    </submittedName>
</protein>
<keyword evidence="1" id="KW-1133">Transmembrane helix</keyword>
<reference evidence="3" key="1">
    <citation type="submission" date="2016-10" db="EMBL/GenBank/DDBJ databases">
        <authorList>
            <person name="Varghese N."/>
            <person name="Submissions S."/>
        </authorList>
    </citation>
    <scope>NUCLEOTIDE SEQUENCE [LARGE SCALE GENOMIC DNA]</scope>
    <source>
        <strain evidence="3">DSM 22376</strain>
    </source>
</reference>